<dbReference type="PANTHER" id="PTHR12786">
    <property type="entry name" value="SPLICING FACTOR SF3A-RELATED"/>
    <property type="match status" value="1"/>
</dbReference>
<dbReference type="Proteomes" id="UP000193218">
    <property type="component" value="Unassembled WGS sequence"/>
</dbReference>
<dbReference type="InterPro" id="IPR053822">
    <property type="entry name" value="SDE2-like_dom"/>
</dbReference>
<comment type="caution">
    <text evidence="12">The sequence shown here is derived from an EMBL/GenBank/DDBJ whole genome shotgun (WGS) entry which is preliminary data.</text>
</comment>
<feature type="region of interest" description="Disordered" evidence="9">
    <location>
        <begin position="161"/>
        <end position="187"/>
    </location>
</feature>
<keyword evidence="7" id="KW-0539">Nucleus</keyword>
<evidence type="ECO:0000256" key="7">
    <source>
        <dbReference type="ARBA" id="ARBA00023242"/>
    </source>
</evidence>
<name>A0A1Y1ULT1_9TREE</name>
<evidence type="ECO:0000256" key="1">
    <source>
        <dbReference type="ARBA" id="ARBA00004123"/>
    </source>
</evidence>
<accession>A0A1Y1ULT1</accession>
<evidence type="ECO:0000313" key="12">
    <source>
        <dbReference type="EMBL" id="ORX38942.1"/>
    </source>
</evidence>
<dbReference type="GeneID" id="33556779"/>
<evidence type="ECO:0000256" key="8">
    <source>
        <dbReference type="ARBA" id="ARBA00023306"/>
    </source>
</evidence>
<dbReference type="RefSeq" id="XP_021872805.1">
    <property type="nucleotide sequence ID" value="XM_022014971.1"/>
</dbReference>
<dbReference type="GO" id="GO:0005737">
    <property type="term" value="C:cytoplasm"/>
    <property type="evidence" value="ECO:0007669"/>
    <property type="project" value="UniProtKB-SubCell"/>
</dbReference>
<sequence>MMTRTVFVHLPSPLVPLHLSLPPSTPLSSLPLPVSLAASSSTYLRTISSGPLDPSTLISDLSHDESPSHPITLHLGVRVLGGKGGFGANLRAAGGRMNKSAGTNVDACRDLSGRRLSTIKEAKRQAELLESLPALRAAAQAADKAKLEALERALGISSDQTSDLLSLPEDETRGERSSTGAVRAATGSKRIAEVDLEELAMKKHKFDDNEFLEQSREIKDNVRNAVAAGES</sequence>
<dbReference type="EMBL" id="NBSH01000003">
    <property type="protein sequence ID" value="ORX38942.1"/>
    <property type="molecule type" value="Genomic_DNA"/>
</dbReference>
<protein>
    <submittedName>
        <fullName evidence="12">Telomere stability and silencing-domain-containing protein</fullName>
    </submittedName>
</protein>
<comment type="subcellular location">
    <subcellularLocation>
        <location evidence="2">Cytoplasm</location>
    </subcellularLocation>
    <subcellularLocation>
        <location evidence="1">Nucleus</location>
    </subcellularLocation>
</comment>
<dbReference type="InParanoid" id="A0A1Y1ULT1"/>
<evidence type="ECO:0000259" key="10">
    <source>
        <dbReference type="Pfam" id="PF13019"/>
    </source>
</evidence>
<dbReference type="OrthoDB" id="547031at2759"/>
<dbReference type="Pfam" id="PF13019">
    <property type="entry name" value="Sde2_N_Ubi_yeast"/>
    <property type="match status" value="1"/>
</dbReference>
<feature type="domain" description="Sde2 ubiquitin" evidence="10">
    <location>
        <begin position="5"/>
        <end position="80"/>
    </location>
</feature>
<evidence type="ECO:0000256" key="6">
    <source>
        <dbReference type="ARBA" id="ARBA00023187"/>
    </source>
</evidence>
<evidence type="ECO:0000256" key="9">
    <source>
        <dbReference type="SAM" id="MobiDB-lite"/>
    </source>
</evidence>
<keyword evidence="8" id="KW-0131">Cell cycle</keyword>
<organism evidence="12 13">
    <name type="scientific">Kockovaella imperatae</name>
    <dbReference type="NCBI Taxonomy" id="4999"/>
    <lineage>
        <taxon>Eukaryota</taxon>
        <taxon>Fungi</taxon>
        <taxon>Dikarya</taxon>
        <taxon>Basidiomycota</taxon>
        <taxon>Agaricomycotina</taxon>
        <taxon>Tremellomycetes</taxon>
        <taxon>Tremellales</taxon>
        <taxon>Cuniculitremaceae</taxon>
        <taxon>Kockovaella</taxon>
    </lineage>
</organism>
<evidence type="ECO:0000256" key="5">
    <source>
        <dbReference type="ARBA" id="ARBA00022664"/>
    </source>
</evidence>
<dbReference type="Pfam" id="PF22782">
    <property type="entry name" value="SDE2"/>
    <property type="match status" value="1"/>
</dbReference>
<evidence type="ECO:0000256" key="3">
    <source>
        <dbReference type="ARBA" id="ARBA00008726"/>
    </source>
</evidence>
<proteinExistence type="inferred from homology"/>
<reference evidence="12 13" key="1">
    <citation type="submission" date="2017-03" db="EMBL/GenBank/DDBJ databases">
        <title>Widespread Adenine N6-methylation of Active Genes in Fungi.</title>
        <authorList>
            <consortium name="DOE Joint Genome Institute"/>
            <person name="Mondo S.J."/>
            <person name="Dannebaum R.O."/>
            <person name="Kuo R.C."/>
            <person name="Louie K.B."/>
            <person name="Bewick A.J."/>
            <person name="Labutti K."/>
            <person name="Haridas S."/>
            <person name="Kuo A."/>
            <person name="Salamov A."/>
            <person name="Ahrendt S.R."/>
            <person name="Lau R."/>
            <person name="Bowen B.P."/>
            <person name="Lipzen A."/>
            <person name="Sullivan W."/>
            <person name="Andreopoulos W.B."/>
            <person name="Clum A."/>
            <person name="Lindquist E."/>
            <person name="Daum C."/>
            <person name="Northen T.R."/>
            <person name="Ramamoorthy G."/>
            <person name="Schmitz R.J."/>
            <person name="Gryganskyi A."/>
            <person name="Culley D."/>
            <person name="Magnuson J."/>
            <person name="James T.Y."/>
            <person name="O'Malley M.A."/>
            <person name="Stajich J.E."/>
            <person name="Spatafora J.W."/>
            <person name="Visel A."/>
            <person name="Grigoriev I.V."/>
        </authorList>
    </citation>
    <scope>NUCLEOTIDE SEQUENCE [LARGE SCALE GENOMIC DNA]</scope>
    <source>
        <strain evidence="12 13">NRRL Y-17943</strain>
    </source>
</reference>
<dbReference type="GO" id="GO:0008380">
    <property type="term" value="P:RNA splicing"/>
    <property type="evidence" value="ECO:0007669"/>
    <property type="project" value="UniProtKB-KW"/>
</dbReference>
<keyword evidence="4" id="KW-0963">Cytoplasm</keyword>
<dbReference type="InterPro" id="IPR024974">
    <property type="entry name" value="Sde2_N"/>
</dbReference>
<evidence type="ECO:0000313" key="13">
    <source>
        <dbReference type="Proteomes" id="UP000193218"/>
    </source>
</evidence>
<gene>
    <name evidence="12" type="ORF">BD324DRAFT_617947</name>
</gene>
<keyword evidence="5" id="KW-0507">mRNA processing</keyword>
<comment type="similarity">
    <text evidence="3">Belongs to the SDE2 family.</text>
</comment>
<dbReference type="InterPro" id="IPR051421">
    <property type="entry name" value="RNA_Proc_DNA_Dmg_Regulator"/>
</dbReference>
<dbReference type="GO" id="GO:0005634">
    <property type="term" value="C:nucleus"/>
    <property type="evidence" value="ECO:0007669"/>
    <property type="project" value="UniProtKB-SubCell"/>
</dbReference>
<dbReference type="AlphaFoldDB" id="A0A1Y1ULT1"/>
<dbReference type="PANTHER" id="PTHR12786:SF1">
    <property type="entry name" value="SPLICING REGULATOR SDE2"/>
    <property type="match status" value="1"/>
</dbReference>
<dbReference type="GO" id="GO:0006397">
    <property type="term" value="P:mRNA processing"/>
    <property type="evidence" value="ECO:0007669"/>
    <property type="project" value="UniProtKB-KW"/>
</dbReference>
<feature type="domain" description="SDE2-like" evidence="11">
    <location>
        <begin position="81"/>
        <end position="227"/>
    </location>
</feature>
<evidence type="ECO:0000256" key="4">
    <source>
        <dbReference type="ARBA" id="ARBA00022490"/>
    </source>
</evidence>
<evidence type="ECO:0000256" key="2">
    <source>
        <dbReference type="ARBA" id="ARBA00004496"/>
    </source>
</evidence>
<keyword evidence="6" id="KW-0508">mRNA splicing</keyword>
<dbReference type="STRING" id="4999.A0A1Y1ULT1"/>
<evidence type="ECO:0000259" key="11">
    <source>
        <dbReference type="Pfam" id="PF22782"/>
    </source>
</evidence>
<dbReference type="FunCoup" id="A0A1Y1ULT1">
    <property type="interactions" value="154"/>
</dbReference>
<keyword evidence="13" id="KW-1185">Reference proteome</keyword>